<dbReference type="STRING" id="602072.A0A1R3R7E3"/>
<organism evidence="2 3">
    <name type="scientific">Aspergillus carbonarius (strain ITEM 5010)</name>
    <dbReference type="NCBI Taxonomy" id="602072"/>
    <lineage>
        <taxon>Eukaryota</taxon>
        <taxon>Fungi</taxon>
        <taxon>Dikarya</taxon>
        <taxon>Ascomycota</taxon>
        <taxon>Pezizomycotina</taxon>
        <taxon>Eurotiomycetes</taxon>
        <taxon>Eurotiomycetidae</taxon>
        <taxon>Eurotiales</taxon>
        <taxon>Aspergillaceae</taxon>
        <taxon>Aspergillus</taxon>
        <taxon>Aspergillus subgen. Circumdati</taxon>
    </lineage>
</organism>
<protein>
    <submittedName>
        <fullName evidence="2">Uncharacterized protein</fullName>
    </submittedName>
</protein>
<dbReference type="AlphaFoldDB" id="A0A1R3R7E3"/>
<dbReference type="VEuPathDB" id="FungiDB:ASPCADRAFT_135193"/>
<evidence type="ECO:0000313" key="3">
    <source>
        <dbReference type="Proteomes" id="UP000188318"/>
    </source>
</evidence>
<name>A0A1R3R7E3_ASPC5</name>
<feature type="region of interest" description="Disordered" evidence="1">
    <location>
        <begin position="1"/>
        <end position="35"/>
    </location>
</feature>
<gene>
    <name evidence="2" type="ORF">ASPCADRAFT_135193</name>
</gene>
<evidence type="ECO:0000313" key="2">
    <source>
        <dbReference type="EMBL" id="OOF90412.1"/>
    </source>
</evidence>
<accession>A0A1R3R7E3</accession>
<evidence type="ECO:0000256" key="1">
    <source>
        <dbReference type="SAM" id="MobiDB-lite"/>
    </source>
</evidence>
<reference evidence="3" key="1">
    <citation type="journal article" date="2017" name="Genome Biol.">
        <title>Comparative genomics reveals high biological diversity and specific adaptations in the industrially and medically important fungal genus Aspergillus.</title>
        <authorList>
            <person name="de Vries R.P."/>
            <person name="Riley R."/>
            <person name="Wiebenga A."/>
            <person name="Aguilar-Osorio G."/>
            <person name="Amillis S."/>
            <person name="Uchima C.A."/>
            <person name="Anderluh G."/>
            <person name="Asadollahi M."/>
            <person name="Askin M."/>
            <person name="Barry K."/>
            <person name="Battaglia E."/>
            <person name="Bayram O."/>
            <person name="Benocci T."/>
            <person name="Braus-Stromeyer S.A."/>
            <person name="Caldana C."/>
            <person name="Canovas D."/>
            <person name="Cerqueira G.C."/>
            <person name="Chen F."/>
            <person name="Chen W."/>
            <person name="Choi C."/>
            <person name="Clum A."/>
            <person name="Dos Santos R.A."/>
            <person name="Damasio A.R."/>
            <person name="Diallinas G."/>
            <person name="Emri T."/>
            <person name="Fekete E."/>
            <person name="Flipphi M."/>
            <person name="Freyberg S."/>
            <person name="Gallo A."/>
            <person name="Gournas C."/>
            <person name="Habgood R."/>
            <person name="Hainaut M."/>
            <person name="Harispe M.L."/>
            <person name="Henrissat B."/>
            <person name="Hilden K.S."/>
            <person name="Hope R."/>
            <person name="Hossain A."/>
            <person name="Karabika E."/>
            <person name="Karaffa L."/>
            <person name="Karanyi Z."/>
            <person name="Krasevec N."/>
            <person name="Kuo A."/>
            <person name="Kusch H."/>
            <person name="LaButti K."/>
            <person name="Lagendijk E.L."/>
            <person name="Lapidus A."/>
            <person name="Levasseur A."/>
            <person name="Lindquist E."/>
            <person name="Lipzen A."/>
            <person name="Logrieco A.F."/>
            <person name="MacCabe A."/>
            <person name="Maekelae M.R."/>
            <person name="Malavazi I."/>
            <person name="Melin P."/>
            <person name="Meyer V."/>
            <person name="Mielnichuk N."/>
            <person name="Miskei M."/>
            <person name="Molnar A.P."/>
            <person name="Mule G."/>
            <person name="Ngan C.Y."/>
            <person name="Orejas M."/>
            <person name="Orosz E."/>
            <person name="Ouedraogo J.P."/>
            <person name="Overkamp K.M."/>
            <person name="Park H.-S."/>
            <person name="Perrone G."/>
            <person name="Piumi F."/>
            <person name="Punt P.J."/>
            <person name="Ram A.F."/>
            <person name="Ramon A."/>
            <person name="Rauscher S."/>
            <person name="Record E."/>
            <person name="Riano-Pachon D.M."/>
            <person name="Robert V."/>
            <person name="Roehrig J."/>
            <person name="Ruller R."/>
            <person name="Salamov A."/>
            <person name="Salih N.S."/>
            <person name="Samson R.A."/>
            <person name="Sandor E."/>
            <person name="Sanguinetti M."/>
            <person name="Schuetze T."/>
            <person name="Sepcic K."/>
            <person name="Shelest E."/>
            <person name="Sherlock G."/>
            <person name="Sophianopoulou V."/>
            <person name="Squina F.M."/>
            <person name="Sun H."/>
            <person name="Susca A."/>
            <person name="Todd R.B."/>
            <person name="Tsang A."/>
            <person name="Unkles S.E."/>
            <person name="van de Wiele N."/>
            <person name="van Rossen-Uffink D."/>
            <person name="Oliveira J.V."/>
            <person name="Vesth T.C."/>
            <person name="Visser J."/>
            <person name="Yu J.-H."/>
            <person name="Zhou M."/>
            <person name="Andersen M.R."/>
            <person name="Archer D.B."/>
            <person name="Baker S.E."/>
            <person name="Benoit I."/>
            <person name="Brakhage A.A."/>
            <person name="Braus G.H."/>
            <person name="Fischer R."/>
            <person name="Frisvad J.C."/>
            <person name="Goldman G.H."/>
            <person name="Houbraken J."/>
            <person name="Oakley B."/>
            <person name="Pocsi I."/>
            <person name="Scazzocchio C."/>
            <person name="Seiboth B."/>
            <person name="vanKuyk P.A."/>
            <person name="Wortman J."/>
            <person name="Dyer P.S."/>
            <person name="Grigoriev I.V."/>
        </authorList>
    </citation>
    <scope>NUCLEOTIDE SEQUENCE [LARGE SCALE GENOMIC DNA]</scope>
    <source>
        <strain evidence="3">ITEM 5010</strain>
    </source>
</reference>
<dbReference type="OrthoDB" id="4898680at2759"/>
<keyword evidence="3" id="KW-1185">Reference proteome</keyword>
<sequence length="250" mass="28281">MSWCATNRKPSRGPLREPTPYRTPSDTPLGPSELLHDPHSHPFHCPCHFLSDGETTANLPAKPAGGTINLELPDNARRAAQNRASDSHIPSLANTHAVRLGVQILCQIPDEQDCAGLFSKHVNPNDGWIRPAGRHSSKQMWSVFRSNLLRRSTSDLMEVAAILTRLEFLLNLFLLERLLTRYHIATEQDLIDVSQEMLDLSLIFWRKKNRFIGLYSDFEWLIGHVGSSYDKPLTRNSMICASRARFSSRT</sequence>
<dbReference type="Proteomes" id="UP000188318">
    <property type="component" value="Unassembled WGS sequence"/>
</dbReference>
<dbReference type="EMBL" id="KV907526">
    <property type="protein sequence ID" value="OOF90412.1"/>
    <property type="molecule type" value="Genomic_DNA"/>
</dbReference>
<proteinExistence type="predicted"/>